<accession>A0A4Q2UML9</accession>
<dbReference type="InterPro" id="IPR026444">
    <property type="entry name" value="Secre_tail"/>
</dbReference>
<keyword evidence="5" id="KW-1185">Reference proteome</keyword>
<dbReference type="RefSeq" id="WP_129598713.1">
    <property type="nucleotide sequence ID" value="NZ_SBLB01000001.1"/>
</dbReference>
<organism evidence="4 5">
    <name type="scientific">Spirosoma sordidisoli</name>
    <dbReference type="NCBI Taxonomy" id="2502893"/>
    <lineage>
        <taxon>Bacteria</taxon>
        <taxon>Pseudomonadati</taxon>
        <taxon>Bacteroidota</taxon>
        <taxon>Cytophagia</taxon>
        <taxon>Cytophagales</taxon>
        <taxon>Cytophagaceae</taxon>
        <taxon>Spirosoma</taxon>
    </lineage>
</organism>
<dbReference type="EMBL" id="SBLB01000001">
    <property type="protein sequence ID" value="RYC70634.1"/>
    <property type="molecule type" value="Genomic_DNA"/>
</dbReference>
<comment type="caution">
    <text evidence="4">The sequence shown here is derived from an EMBL/GenBank/DDBJ whole genome shotgun (WGS) entry which is preliminary data.</text>
</comment>
<feature type="domain" description="Sialate O-acetylesterase" evidence="2">
    <location>
        <begin position="121"/>
        <end position="337"/>
    </location>
</feature>
<name>A0A4Q2UML9_9BACT</name>
<dbReference type="Gene3D" id="2.60.40.10">
    <property type="entry name" value="Immunoglobulins"/>
    <property type="match status" value="1"/>
</dbReference>
<dbReference type="Gene3D" id="3.40.50.1110">
    <property type="entry name" value="SGNH hydrolase"/>
    <property type="match status" value="1"/>
</dbReference>
<dbReference type="GO" id="GO:0016788">
    <property type="term" value="F:hydrolase activity, acting on ester bonds"/>
    <property type="evidence" value="ECO:0007669"/>
    <property type="project" value="UniProtKB-ARBA"/>
</dbReference>
<dbReference type="InterPro" id="IPR052940">
    <property type="entry name" value="Carb_Esterase_6"/>
</dbReference>
<dbReference type="InterPro" id="IPR005181">
    <property type="entry name" value="SASA"/>
</dbReference>
<evidence type="ECO:0000256" key="1">
    <source>
        <dbReference type="ARBA" id="ARBA00022801"/>
    </source>
</evidence>
<dbReference type="InterPro" id="IPR036514">
    <property type="entry name" value="SGNH_hydro_sf"/>
</dbReference>
<dbReference type="InterPro" id="IPR013783">
    <property type="entry name" value="Ig-like_fold"/>
</dbReference>
<dbReference type="NCBIfam" id="TIGR04183">
    <property type="entry name" value="Por_Secre_tail"/>
    <property type="match status" value="1"/>
</dbReference>
<proteinExistence type="predicted"/>
<dbReference type="Pfam" id="PF18962">
    <property type="entry name" value="Por_Secre_tail"/>
    <property type="match status" value="1"/>
</dbReference>
<keyword evidence="1" id="KW-0378">Hydrolase</keyword>
<dbReference type="InterPro" id="IPR036116">
    <property type="entry name" value="FN3_sf"/>
</dbReference>
<sequence length="662" mass="74272">MKRLYCTLLLILYYFSVSGQVNYTELPRNLQLYPRDAQNQAKIVVSGTVTWSDFKRIGVKVLREGVVTDILSQTLVGESDRPFSFSTTIKAERAEYGIEVYLYTDTDTVLSVTRSRLVCGDVFIIHGQSNAQARVGIDEGDYGFEPQDRFMRNCSYTGDDVQNINWFQLTQGDNSVGGFGITLQRLILANYNIPTLIINGAEGGKPITELAARDPVNPANPYFYYGKLLRRAQWAGVARQVKGFIWKQGEAEAGTDPAGYDKKFATLYDQIREDYGNARIYISQINILMSAQRSGAAALRDFQRRTKYLFKNVEAIATVGTRTYDGTHYGVDGHKQMAFEQFRQIARDFYGSTDTMQINSPDIKQAFYNARKDSITLVFDPGMDMVWKADSITYDFSNGKIIKERYQKDYFYLDEQPGWIVAGNAQQNRVKLALKGPATARFLRYLPSVFSDPPTSDFYDGPTLRNKRGIRAFSFDGFPVADAIPTVSTLAAKPISEKEIQLSWPALPTAQVQIIERADGTPVNFRQIASLTAREASFTDTNLPDPFGIYYYRMRAFSAVSESQYSNVVMGRPLVLGIEPVAPLVQVYPNPLATGQQLHIESDQVQFTRIDLRDLTGRLVKSWTGPARKTVSIALDGLATGLYVADLGTTQGHTVQRKLIVR</sequence>
<dbReference type="SUPFAM" id="SSF52266">
    <property type="entry name" value="SGNH hydrolase"/>
    <property type="match status" value="1"/>
</dbReference>
<evidence type="ECO:0000259" key="2">
    <source>
        <dbReference type="Pfam" id="PF03629"/>
    </source>
</evidence>
<feature type="domain" description="Secretion system C-terminal sorting" evidence="3">
    <location>
        <begin position="587"/>
        <end position="661"/>
    </location>
</feature>
<evidence type="ECO:0000313" key="4">
    <source>
        <dbReference type="EMBL" id="RYC70634.1"/>
    </source>
</evidence>
<dbReference type="Pfam" id="PF03629">
    <property type="entry name" value="SASA"/>
    <property type="match status" value="1"/>
</dbReference>
<gene>
    <name evidence="4" type="ORF">EQG79_00335</name>
</gene>
<evidence type="ECO:0000259" key="3">
    <source>
        <dbReference type="Pfam" id="PF18962"/>
    </source>
</evidence>
<dbReference type="SUPFAM" id="SSF49265">
    <property type="entry name" value="Fibronectin type III"/>
    <property type="match status" value="1"/>
</dbReference>
<dbReference type="PANTHER" id="PTHR31988">
    <property type="entry name" value="ESTERASE, PUTATIVE (DUF303)-RELATED"/>
    <property type="match status" value="1"/>
</dbReference>
<dbReference type="PANTHER" id="PTHR31988:SF19">
    <property type="entry name" value="9-O-ACETYL-N-ACETYLNEURAMINIC ACID DEACETYLASE-RELATED"/>
    <property type="match status" value="1"/>
</dbReference>
<evidence type="ECO:0000313" key="5">
    <source>
        <dbReference type="Proteomes" id="UP000290407"/>
    </source>
</evidence>
<protein>
    <submittedName>
        <fullName evidence="4">T9SS type A sorting domain-containing protein</fullName>
    </submittedName>
</protein>
<dbReference type="AlphaFoldDB" id="A0A4Q2UML9"/>
<reference evidence="4 5" key="1">
    <citation type="submission" date="2019-01" db="EMBL/GenBank/DDBJ databases">
        <title>Spirosoma flava sp. nov., a propanil-degrading bacterium isolated from herbicide-contaminated soil.</title>
        <authorList>
            <person name="Zhang L."/>
            <person name="Jiang J.-D."/>
        </authorList>
    </citation>
    <scope>NUCLEOTIDE SEQUENCE [LARGE SCALE GENOMIC DNA]</scope>
    <source>
        <strain evidence="4 5">TY50</strain>
    </source>
</reference>
<dbReference type="Proteomes" id="UP000290407">
    <property type="component" value="Unassembled WGS sequence"/>
</dbReference>